<dbReference type="SUPFAM" id="SSF55781">
    <property type="entry name" value="GAF domain-like"/>
    <property type="match status" value="1"/>
</dbReference>
<dbReference type="RefSeq" id="WP_092163135.1">
    <property type="nucleotide sequence ID" value="NZ_FNGA01000006.1"/>
</dbReference>
<dbReference type="PANTHER" id="PTHR34220:SF7">
    <property type="entry name" value="SENSOR HISTIDINE KINASE YPDA"/>
    <property type="match status" value="1"/>
</dbReference>
<evidence type="ECO:0000256" key="12">
    <source>
        <dbReference type="ARBA" id="ARBA00023012"/>
    </source>
</evidence>
<dbReference type="OrthoDB" id="2514702at2"/>
<dbReference type="InterPro" id="IPR003594">
    <property type="entry name" value="HATPase_dom"/>
</dbReference>
<evidence type="ECO:0000256" key="13">
    <source>
        <dbReference type="ARBA" id="ARBA00023136"/>
    </source>
</evidence>
<keyword evidence="10" id="KW-0067">ATP-binding</keyword>
<evidence type="ECO:0000259" key="15">
    <source>
        <dbReference type="PROSITE" id="PS50109"/>
    </source>
</evidence>
<feature type="transmembrane region" description="Helical" evidence="14">
    <location>
        <begin position="139"/>
        <end position="159"/>
    </location>
</feature>
<dbReference type="InterPro" id="IPR029016">
    <property type="entry name" value="GAF-like_dom_sf"/>
</dbReference>
<evidence type="ECO:0000256" key="1">
    <source>
        <dbReference type="ARBA" id="ARBA00000085"/>
    </source>
</evidence>
<dbReference type="GO" id="GO:0071555">
    <property type="term" value="P:cell wall organization"/>
    <property type="evidence" value="ECO:0007669"/>
    <property type="project" value="InterPro"/>
</dbReference>
<keyword evidence="6" id="KW-0808">Transferase</keyword>
<keyword evidence="17" id="KW-1185">Reference proteome</keyword>
<dbReference type="InterPro" id="IPR010559">
    <property type="entry name" value="Sig_transdc_His_kin_internal"/>
</dbReference>
<dbReference type="Gene3D" id="3.30.450.40">
    <property type="match status" value="1"/>
</dbReference>
<evidence type="ECO:0000256" key="5">
    <source>
        <dbReference type="ARBA" id="ARBA00022553"/>
    </source>
</evidence>
<evidence type="ECO:0000313" key="16">
    <source>
        <dbReference type="EMBL" id="SDL58534.1"/>
    </source>
</evidence>
<evidence type="ECO:0000256" key="7">
    <source>
        <dbReference type="ARBA" id="ARBA00022692"/>
    </source>
</evidence>
<dbReference type="GO" id="GO:0000155">
    <property type="term" value="F:phosphorelay sensor kinase activity"/>
    <property type="evidence" value="ECO:0007669"/>
    <property type="project" value="InterPro"/>
</dbReference>
<dbReference type="EMBL" id="FNGA01000006">
    <property type="protein sequence ID" value="SDL58534.1"/>
    <property type="molecule type" value="Genomic_DNA"/>
</dbReference>
<feature type="transmembrane region" description="Helical" evidence="14">
    <location>
        <begin position="72"/>
        <end position="96"/>
    </location>
</feature>
<dbReference type="InterPro" id="IPR036890">
    <property type="entry name" value="HATPase_C_sf"/>
</dbReference>
<evidence type="ECO:0000256" key="3">
    <source>
        <dbReference type="ARBA" id="ARBA00012438"/>
    </source>
</evidence>
<keyword evidence="12" id="KW-0902">Two-component regulatory system</keyword>
<keyword evidence="8" id="KW-0547">Nucleotide-binding</keyword>
<reference evidence="17" key="1">
    <citation type="submission" date="2016-10" db="EMBL/GenBank/DDBJ databases">
        <authorList>
            <person name="Varghese N."/>
            <person name="Submissions S."/>
        </authorList>
    </citation>
    <scope>NUCLEOTIDE SEQUENCE [LARGE SCALE GENOMIC DNA]</scope>
    <source>
        <strain evidence="17">DSM 16995</strain>
    </source>
</reference>
<dbReference type="Pfam" id="PF06580">
    <property type="entry name" value="His_kinase"/>
    <property type="match status" value="1"/>
</dbReference>
<dbReference type="GO" id="GO:0005886">
    <property type="term" value="C:plasma membrane"/>
    <property type="evidence" value="ECO:0007669"/>
    <property type="project" value="UniProtKB-SubCell"/>
</dbReference>
<dbReference type="InterPro" id="IPR011620">
    <property type="entry name" value="Sig_transdc_His_kinase_LytS_TM"/>
</dbReference>
<dbReference type="AlphaFoldDB" id="A0A1G9L9H6"/>
<organism evidence="16 17">
    <name type="scientific">Maridesulfovibrio ferrireducens</name>
    <dbReference type="NCBI Taxonomy" id="246191"/>
    <lineage>
        <taxon>Bacteria</taxon>
        <taxon>Pseudomonadati</taxon>
        <taxon>Thermodesulfobacteriota</taxon>
        <taxon>Desulfovibrionia</taxon>
        <taxon>Desulfovibrionales</taxon>
        <taxon>Desulfovibrionaceae</taxon>
        <taxon>Maridesulfovibrio</taxon>
    </lineage>
</organism>
<keyword evidence="5" id="KW-0597">Phosphoprotein</keyword>
<dbReference type="STRING" id="246191.SAMN05660337_3339"/>
<feature type="transmembrane region" description="Helical" evidence="14">
    <location>
        <begin position="48"/>
        <end position="66"/>
    </location>
</feature>
<accession>A0A1G9L9H6</accession>
<sequence length="578" mass="63111">MNPETLIITLAERFGLIVAGAFLLLTITPIHKIGFRKTSPKATIATQILIFGIFGILGTYGGNFVFQSVANLRAMAVITGGLFGGPLVGLGAGLIAGGHRILIDFGGFSAVPCGLATVLEGTAAGLISLKLANRMDWRAAAGLAFVGEIIHMIMVLYLSSPYSEALKLVELIALPMIILNTFGAAIFAQVINIVFRYGTKRDSIQAQQILDIANLTVGHLRSGLTMESAMETAKIIFFNVSVAAVAITDNKNVLAHIGVGDDHHLPGKKIRTASTLNALAQGEPVFLDSSEKIGCNHRGCPFTSAAVVPLHKKGEILGTLKLYGTKKKELDLLSFEIAKGLANLCSTQLELEEIQIKEQMLAHAEIRRLQAQINPHFLFNSLNTVTSFCRTNPNRARELLLELSSYMRKNLDSSRGYIPLSEELAQLKSYLAIEQARFGDRIKVDITVEKECEDWPIPPLIIQPLVENSVKHGIMGREEGGQITISIQCDRRQLSVSIKDDGVGMSQAKLDQLFEKKKIESCEEGIGVRNCIQRIEQIYGPQCKITITSKLNEGTCVSFKIPKLRNQPRKTDFQTTTS</sequence>
<dbReference type="PROSITE" id="PS50109">
    <property type="entry name" value="HIS_KIN"/>
    <property type="match status" value="1"/>
</dbReference>
<dbReference type="SUPFAM" id="SSF55874">
    <property type="entry name" value="ATPase domain of HSP90 chaperone/DNA topoisomerase II/histidine kinase"/>
    <property type="match status" value="1"/>
</dbReference>
<keyword evidence="13 14" id="KW-0472">Membrane</keyword>
<comment type="subcellular location">
    <subcellularLocation>
        <location evidence="2">Cell membrane</location>
        <topology evidence="2">Multi-pass membrane protein</topology>
    </subcellularLocation>
</comment>
<dbReference type="Proteomes" id="UP000199053">
    <property type="component" value="Unassembled WGS sequence"/>
</dbReference>
<evidence type="ECO:0000313" key="17">
    <source>
        <dbReference type="Proteomes" id="UP000199053"/>
    </source>
</evidence>
<keyword evidence="4" id="KW-1003">Cell membrane</keyword>
<dbReference type="PANTHER" id="PTHR34220">
    <property type="entry name" value="SENSOR HISTIDINE KINASE YPDA"/>
    <property type="match status" value="1"/>
</dbReference>
<evidence type="ECO:0000256" key="11">
    <source>
        <dbReference type="ARBA" id="ARBA00022989"/>
    </source>
</evidence>
<comment type="catalytic activity">
    <reaction evidence="1">
        <text>ATP + protein L-histidine = ADP + protein N-phospho-L-histidine.</text>
        <dbReference type="EC" id="2.7.13.3"/>
    </reaction>
</comment>
<gene>
    <name evidence="16" type="ORF">SAMN05660337_3339</name>
</gene>
<protein>
    <recommendedName>
        <fullName evidence="3">histidine kinase</fullName>
        <ecNumber evidence="3">2.7.13.3</ecNumber>
    </recommendedName>
</protein>
<dbReference type="SMART" id="SM00387">
    <property type="entry name" value="HATPase_c"/>
    <property type="match status" value="1"/>
</dbReference>
<dbReference type="Pfam" id="PF02518">
    <property type="entry name" value="HATPase_c"/>
    <property type="match status" value="1"/>
</dbReference>
<feature type="transmembrane region" description="Helical" evidence="14">
    <location>
        <begin position="6"/>
        <end position="27"/>
    </location>
</feature>
<proteinExistence type="predicted"/>
<dbReference type="InterPro" id="IPR005467">
    <property type="entry name" value="His_kinase_dom"/>
</dbReference>
<keyword evidence="7 14" id="KW-0812">Transmembrane</keyword>
<evidence type="ECO:0000256" key="2">
    <source>
        <dbReference type="ARBA" id="ARBA00004651"/>
    </source>
</evidence>
<dbReference type="GO" id="GO:0005524">
    <property type="term" value="F:ATP binding"/>
    <property type="evidence" value="ECO:0007669"/>
    <property type="project" value="UniProtKB-KW"/>
</dbReference>
<evidence type="ECO:0000256" key="9">
    <source>
        <dbReference type="ARBA" id="ARBA00022777"/>
    </source>
</evidence>
<dbReference type="InterPro" id="IPR050640">
    <property type="entry name" value="Bact_2-comp_sensor_kinase"/>
</dbReference>
<dbReference type="Gene3D" id="3.30.565.10">
    <property type="entry name" value="Histidine kinase-like ATPase, C-terminal domain"/>
    <property type="match status" value="1"/>
</dbReference>
<feature type="transmembrane region" description="Helical" evidence="14">
    <location>
        <begin position="171"/>
        <end position="195"/>
    </location>
</feature>
<keyword evidence="9 16" id="KW-0418">Kinase</keyword>
<evidence type="ECO:0000256" key="4">
    <source>
        <dbReference type="ARBA" id="ARBA00022475"/>
    </source>
</evidence>
<feature type="domain" description="Histidine kinase" evidence="15">
    <location>
        <begin position="461"/>
        <end position="565"/>
    </location>
</feature>
<dbReference type="EC" id="2.7.13.3" evidence="3"/>
<dbReference type="Pfam" id="PF07694">
    <property type="entry name" value="5TM-5TMR_LYT"/>
    <property type="match status" value="1"/>
</dbReference>
<evidence type="ECO:0000256" key="10">
    <source>
        <dbReference type="ARBA" id="ARBA00022840"/>
    </source>
</evidence>
<evidence type="ECO:0000256" key="6">
    <source>
        <dbReference type="ARBA" id="ARBA00022679"/>
    </source>
</evidence>
<evidence type="ECO:0000256" key="14">
    <source>
        <dbReference type="SAM" id="Phobius"/>
    </source>
</evidence>
<name>A0A1G9L9H6_9BACT</name>
<keyword evidence="11 14" id="KW-1133">Transmembrane helix</keyword>
<evidence type="ECO:0000256" key="8">
    <source>
        <dbReference type="ARBA" id="ARBA00022741"/>
    </source>
</evidence>